<dbReference type="Gene3D" id="1.10.10.10">
    <property type="entry name" value="Winged helix-like DNA-binding domain superfamily/Winged helix DNA-binding domain"/>
    <property type="match status" value="1"/>
</dbReference>
<dbReference type="PROSITE" id="PS00622">
    <property type="entry name" value="HTH_LUXR_1"/>
    <property type="match status" value="1"/>
</dbReference>
<keyword evidence="4" id="KW-1185">Reference proteome</keyword>
<dbReference type="CDD" id="cd06170">
    <property type="entry name" value="LuxR_C_like"/>
    <property type="match status" value="1"/>
</dbReference>
<dbReference type="InterPro" id="IPR039420">
    <property type="entry name" value="WalR-like"/>
</dbReference>
<dbReference type="PANTHER" id="PTHR43214:SF42">
    <property type="entry name" value="TRANSCRIPTIONAL REGULATORY PROTEIN DESR"/>
    <property type="match status" value="1"/>
</dbReference>
<evidence type="ECO:0000313" key="3">
    <source>
        <dbReference type="EMBL" id="MBO8196067.1"/>
    </source>
</evidence>
<dbReference type="Pfam" id="PF00196">
    <property type="entry name" value="GerE"/>
    <property type="match status" value="1"/>
</dbReference>
<sequence>MEAHIPLFVARFFHRDDLPTPDFDAVLREQLSGPDHRLAQLNGELARIGSADPAALPLLLEAGRCYLYKNDHLRQQYYAARAFDRAVACGDHGATLEARMSLALAGCWTGALCAARDHIDRVAAYLDGLDDAGVGPRLSLLADLSWVEVQLQRLSDAEEHQRRGLRIAESTGDGDHAVLLRVLFGATLRELGRLGEAEKHTQHAHRLAELQGSADLREMALIALSEIALEAGDSERARELAGQAQAVPGSSGWFGNAALALTGMSMVQTGALRDGRDAVLEAVGGKRLPLVPVVARSRVYAVLAAADASLGQHGEAQEWSRLATRSALACGLDRCHGYAQLAHAEAVLGSDPDAAQRAADAARAAFERAGAELGLAAACLTTGAAHGRRGRPAAAEAALARSEEIYRRCAAVIAADNVRLLRAAGRTAPAGGAGRGPGEIQCLSPRELQVARLIARGSSNQQIASALDIKLNTVQVHVGRILRKLRVGSRVAVARVVTLAETTAPVSPTAAPLPAGGRN</sequence>
<dbReference type="Gene3D" id="1.25.40.10">
    <property type="entry name" value="Tetratricopeptide repeat domain"/>
    <property type="match status" value="1"/>
</dbReference>
<dbReference type="InterPro" id="IPR016032">
    <property type="entry name" value="Sig_transdc_resp-reg_C-effctor"/>
</dbReference>
<reference evidence="3 4" key="1">
    <citation type="submission" date="2020-11" db="EMBL/GenBank/DDBJ databases">
        <title>Streptomyces spirodelae sp. nov., isolated from duckweed.</title>
        <authorList>
            <person name="Saimee Y."/>
            <person name="Duangmal K."/>
        </authorList>
    </citation>
    <scope>NUCLEOTIDE SEQUENCE [LARGE SCALE GENOMIC DNA]</scope>
    <source>
        <strain evidence="3 4">S16-07</strain>
    </source>
</reference>
<dbReference type="PANTHER" id="PTHR43214">
    <property type="entry name" value="TWO-COMPONENT RESPONSE REGULATOR"/>
    <property type="match status" value="1"/>
</dbReference>
<dbReference type="SMART" id="SM00421">
    <property type="entry name" value="HTH_LUXR"/>
    <property type="match status" value="1"/>
</dbReference>
<keyword evidence="1" id="KW-0238">DNA-binding</keyword>
<proteinExistence type="predicted"/>
<accession>A0ABS3XKY4</accession>
<dbReference type="PRINTS" id="PR00038">
    <property type="entry name" value="HTHLUXR"/>
</dbReference>
<dbReference type="RefSeq" id="WP_209243276.1">
    <property type="nucleotide sequence ID" value="NZ_JADKMA010000248.1"/>
</dbReference>
<dbReference type="Proteomes" id="UP001519064">
    <property type="component" value="Unassembled WGS sequence"/>
</dbReference>
<evidence type="ECO:0000256" key="1">
    <source>
        <dbReference type="ARBA" id="ARBA00023125"/>
    </source>
</evidence>
<dbReference type="SUPFAM" id="SSF48452">
    <property type="entry name" value="TPR-like"/>
    <property type="match status" value="1"/>
</dbReference>
<name>A0ABS3XKY4_9ACTN</name>
<dbReference type="InterPro" id="IPR011990">
    <property type="entry name" value="TPR-like_helical_dom_sf"/>
</dbReference>
<feature type="domain" description="HTH luxR-type" evidence="2">
    <location>
        <begin position="436"/>
        <end position="500"/>
    </location>
</feature>
<evidence type="ECO:0000259" key="2">
    <source>
        <dbReference type="PROSITE" id="PS50043"/>
    </source>
</evidence>
<dbReference type="EMBL" id="JADKMA010000248">
    <property type="protein sequence ID" value="MBO8196067.1"/>
    <property type="molecule type" value="Genomic_DNA"/>
</dbReference>
<dbReference type="InterPro" id="IPR000792">
    <property type="entry name" value="Tscrpt_reg_LuxR_C"/>
</dbReference>
<protein>
    <recommendedName>
        <fullName evidence="2">HTH luxR-type domain-containing protein</fullName>
    </recommendedName>
</protein>
<dbReference type="PROSITE" id="PS50043">
    <property type="entry name" value="HTH_LUXR_2"/>
    <property type="match status" value="1"/>
</dbReference>
<gene>
    <name evidence="3" type="ORF">ITI46_31125</name>
</gene>
<comment type="caution">
    <text evidence="3">The sequence shown here is derived from an EMBL/GenBank/DDBJ whole genome shotgun (WGS) entry which is preliminary data.</text>
</comment>
<dbReference type="InterPro" id="IPR036388">
    <property type="entry name" value="WH-like_DNA-bd_sf"/>
</dbReference>
<organism evidence="3 4">
    <name type="scientific">Streptomyces oryzae</name>
    <dbReference type="NCBI Taxonomy" id="1434886"/>
    <lineage>
        <taxon>Bacteria</taxon>
        <taxon>Bacillati</taxon>
        <taxon>Actinomycetota</taxon>
        <taxon>Actinomycetes</taxon>
        <taxon>Kitasatosporales</taxon>
        <taxon>Streptomycetaceae</taxon>
        <taxon>Streptomyces</taxon>
    </lineage>
</organism>
<dbReference type="SUPFAM" id="SSF46894">
    <property type="entry name" value="C-terminal effector domain of the bipartite response regulators"/>
    <property type="match status" value="1"/>
</dbReference>
<evidence type="ECO:0000313" key="4">
    <source>
        <dbReference type="Proteomes" id="UP001519064"/>
    </source>
</evidence>